<keyword evidence="1" id="KW-1133">Transmembrane helix</keyword>
<evidence type="ECO:0008006" key="4">
    <source>
        <dbReference type="Google" id="ProtNLM"/>
    </source>
</evidence>
<keyword evidence="3" id="KW-1185">Reference proteome</keyword>
<evidence type="ECO:0000313" key="3">
    <source>
        <dbReference type="Proteomes" id="UP000315995"/>
    </source>
</evidence>
<dbReference type="RefSeq" id="WP_141197258.1">
    <property type="nucleotide sequence ID" value="NZ_CP041186.1"/>
</dbReference>
<keyword evidence="1" id="KW-0812">Transmembrane</keyword>
<keyword evidence="1" id="KW-0472">Membrane</keyword>
<gene>
    <name evidence="2" type="ORF">FIV42_08485</name>
</gene>
<protein>
    <recommendedName>
        <fullName evidence="4">Type 4 fimbrial biogenesis protein PilX N-terminal domain-containing protein</fullName>
    </recommendedName>
</protein>
<reference evidence="2 3" key="1">
    <citation type="submission" date="2019-06" db="EMBL/GenBank/DDBJ databases">
        <title>Persicimonas caeni gen. nov., sp. nov., a predatory bacterium isolated from solar saltern.</title>
        <authorList>
            <person name="Wang S."/>
        </authorList>
    </citation>
    <scope>NUCLEOTIDE SEQUENCE [LARGE SCALE GENOMIC DNA]</scope>
    <source>
        <strain evidence="2 3">YN101</strain>
    </source>
</reference>
<accession>A0A4Y6PR29</accession>
<dbReference type="AlphaFoldDB" id="A0A4Y6PR29"/>
<name>A0A4Y6PR29_PERCE</name>
<accession>A0A5B8Y403</accession>
<proteinExistence type="predicted"/>
<dbReference type="EMBL" id="CP041186">
    <property type="protein sequence ID" value="QDG50766.1"/>
    <property type="molecule type" value="Genomic_DNA"/>
</dbReference>
<dbReference type="Proteomes" id="UP000315995">
    <property type="component" value="Chromosome"/>
</dbReference>
<evidence type="ECO:0000256" key="1">
    <source>
        <dbReference type="SAM" id="Phobius"/>
    </source>
</evidence>
<organism evidence="2 3">
    <name type="scientific">Persicimonas caeni</name>
    <dbReference type="NCBI Taxonomy" id="2292766"/>
    <lineage>
        <taxon>Bacteria</taxon>
        <taxon>Deltaproteobacteria</taxon>
        <taxon>Bradymonadales</taxon>
        <taxon>Bradymonadaceae</taxon>
        <taxon>Persicimonas</taxon>
    </lineage>
</organism>
<evidence type="ECO:0000313" key="2">
    <source>
        <dbReference type="EMBL" id="QDG50766.1"/>
    </source>
</evidence>
<feature type="transmembrane region" description="Helical" evidence="1">
    <location>
        <begin position="20"/>
        <end position="38"/>
    </location>
</feature>
<dbReference type="OrthoDB" id="5501061at2"/>
<sequence>MNTNRTTTRKWLAQQQGSALILTMLVLLVLTGLGMLAMRDTRASLQQSGAYRVRAQATGLAEAASGYTAYMAGKDASGFWAMMQSPQVTNLSQLSSANARQAEARRGAYLHLKQKAGSGDKVFPNVTAITGETGLLTNGSKKSFEARESSSQFEVVLRDPMDGPPAAGYGENYCFKKITVVSRGLVGEPSHDWSGSGMVADKRTAIETYIGPIECGAQ</sequence>